<feature type="region of interest" description="Disordered" evidence="1">
    <location>
        <begin position="783"/>
        <end position="815"/>
    </location>
</feature>
<dbReference type="SMART" id="SM00912">
    <property type="entry name" value="Haemagg_act"/>
    <property type="match status" value="1"/>
</dbReference>
<dbReference type="KEGG" id="tsin:OXH18_03765"/>
<sequence>MRYSAFYPRLSLALSLCLNITLGLELFRPPMAQAQVRADRTLSRTSQVDLDGNRWVITEGTLRGTNLFHSFEEFSVPENGTASFQGIDPAIANIFARVTGQLRSNINGTIEALQTNGALSSANLFLLNPNGILFGPNARLNLGGSFIATTADRIQFANGVQFSASTPQDVPLLTVSTPIGLQFGSNPGRIMNRSMAQNFSSTGEVLLDPFDGEARGLRVLPGQTLALVGGSIRLRGGGLVAGSENTEPGGRIELASVGANEVVRLIPSTMGWSLGVTPGQNFDDIRLSQGAIVNTSGNSGGAIVVQGRNIRLSGGSQFLSVTQAGRGESMIVNATDRLIVTGASDQGNSLLYTETQASGSAGDIQLSARQLQISDAGFITSLSSGSGKGGDVMVNAVETIEVIGRPSSLVTLADGDGAAGDLQISTRQLHILEGGEVGSIASGTGRGGNVMVNASESVNIIGISTAPELTDDDRGGNLLAQTQANGENAGAAGNITVTTDRLLLQNGGQIASSTVGGGDAGRLTVRARDIELTGIALDDDGSPFLSSLEDGSLPYPSGLFSGTGPGSTGSGGQLRVTADRLSLRNGAVLQTNTFGSGNAGNMEIRVREFITVSGRAPGNLIPTGITAISGGFPGSGFREVRRATGSSGNIQITTQDLRLEDGAVIATSSINPAAAGAGQLQIQARSIALSNNAQLNARTESGGRDSATIDLRGLELLSLQGGSQITTRAGIETGGGNGGTIRIQARYIVAEPVGDNDISADAGQGDGGDVDITANIIGLVQQDRPTSPQSGITASSEQGVSGTITIRSPEFDPTRGLLELPTDIVDRSRLIARTCRPANPDAPQSAFVITGRGGLPSSPRDPGSSNPVESDWVTLPPQTEPTELSTTTAISPETAMPELATGSQPPNSQTIVEAQGWQIGTQGEIELVAYSQNRSIAPAIEQNPPCPTP</sequence>
<dbReference type="Gene3D" id="2.160.20.10">
    <property type="entry name" value="Single-stranded right-handed beta-helix, Pectin lyase-like"/>
    <property type="match status" value="2"/>
</dbReference>
<evidence type="ECO:0000259" key="2">
    <source>
        <dbReference type="SMART" id="SM00912"/>
    </source>
</evidence>
<dbReference type="Proteomes" id="UP001163152">
    <property type="component" value="Chromosome"/>
</dbReference>
<dbReference type="InterPro" id="IPR012334">
    <property type="entry name" value="Pectin_lyas_fold"/>
</dbReference>
<dbReference type="RefSeq" id="WP_268611081.1">
    <property type="nucleotide sequence ID" value="NZ_CP113797.1"/>
</dbReference>
<dbReference type="EMBL" id="CP113797">
    <property type="protein sequence ID" value="WAL61128.1"/>
    <property type="molecule type" value="Genomic_DNA"/>
</dbReference>
<dbReference type="InterPro" id="IPR008638">
    <property type="entry name" value="FhaB/CdiA-like_TPS"/>
</dbReference>
<evidence type="ECO:0000313" key="3">
    <source>
        <dbReference type="EMBL" id="WAL61128.1"/>
    </source>
</evidence>
<keyword evidence="4" id="KW-1185">Reference proteome</keyword>
<organism evidence="3 4">
    <name type="scientific">Thermocoleostomius sinensis A174</name>
    <dbReference type="NCBI Taxonomy" id="2016057"/>
    <lineage>
        <taxon>Bacteria</taxon>
        <taxon>Bacillati</taxon>
        <taxon>Cyanobacteriota</taxon>
        <taxon>Cyanophyceae</taxon>
        <taxon>Oculatellales</taxon>
        <taxon>Oculatellaceae</taxon>
        <taxon>Thermocoleostomius</taxon>
    </lineage>
</organism>
<name>A0A9E9C963_9CYAN</name>
<protein>
    <submittedName>
        <fullName evidence="3">S-layer family protein</fullName>
    </submittedName>
</protein>
<feature type="region of interest" description="Disordered" evidence="1">
    <location>
        <begin position="851"/>
        <end position="886"/>
    </location>
</feature>
<dbReference type="NCBIfam" id="TIGR01901">
    <property type="entry name" value="adhes_NPXG"/>
    <property type="match status" value="1"/>
</dbReference>
<proteinExistence type="predicted"/>
<dbReference type="InterPro" id="IPR011050">
    <property type="entry name" value="Pectin_lyase_fold/virulence"/>
</dbReference>
<feature type="compositionally biased region" description="Polar residues" evidence="1">
    <location>
        <begin position="783"/>
        <end position="806"/>
    </location>
</feature>
<dbReference type="SUPFAM" id="SSF51126">
    <property type="entry name" value="Pectin lyase-like"/>
    <property type="match status" value="3"/>
</dbReference>
<accession>A0A9E9C963</accession>
<dbReference type="Pfam" id="PF05860">
    <property type="entry name" value="TPS"/>
    <property type="match status" value="1"/>
</dbReference>
<feature type="compositionally biased region" description="Polar residues" evidence="1">
    <location>
        <begin position="876"/>
        <end position="886"/>
    </location>
</feature>
<feature type="domain" description="Filamentous haemagglutinin FhaB/tRNA nuclease CdiA-like TPS" evidence="2">
    <location>
        <begin position="45"/>
        <end position="157"/>
    </location>
</feature>
<dbReference type="AlphaFoldDB" id="A0A9E9C963"/>
<evidence type="ECO:0000313" key="4">
    <source>
        <dbReference type="Proteomes" id="UP001163152"/>
    </source>
</evidence>
<reference evidence="3" key="1">
    <citation type="submission" date="2022-12" db="EMBL/GenBank/DDBJ databases">
        <title>Polyphasic identification of a Novel Hot-Spring Cyanobacterium Ocullathermofonsia sinensis gen nov. sp. nov. and Genomic Insights on its Adaptations to the Thermal Habitat.</title>
        <authorList>
            <person name="Daroch M."/>
            <person name="Tang J."/>
            <person name="Jiang Y."/>
        </authorList>
    </citation>
    <scope>NUCLEOTIDE SEQUENCE</scope>
    <source>
        <strain evidence="3">PKUAC-SCTA174</strain>
    </source>
</reference>
<gene>
    <name evidence="3" type="ORF">OXH18_03765</name>
</gene>
<evidence type="ECO:0000256" key="1">
    <source>
        <dbReference type="SAM" id="MobiDB-lite"/>
    </source>
</evidence>